<dbReference type="Bgee" id="WBGene00050931">
    <property type="expression patterns" value="Expressed in larva"/>
</dbReference>
<proteinExistence type="predicted"/>
<dbReference type="FunCoup" id="A8WFP9">
    <property type="interactions" value="226"/>
</dbReference>
<reference evidence="3 4" key="1">
    <citation type="journal article" date="1998" name="Science">
        <title>Genome sequence of the nematode C. elegans: a platform for investigating biology.</title>
        <authorList>
            <consortium name="The C. elegans sequencing consortium"/>
            <person name="Sulson J.E."/>
            <person name="Waterston R."/>
        </authorList>
    </citation>
    <scope>NUCLEOTIDE SEQUENCE [LARGE SCALE GENOMIC DNA]</scope>
    <source>
        <strain evidence="3 4">Bristol N2</strain>
    </source>
</reference>
<dbReference type="SMART" id="SM00355">
    <property type="entry name" value="ZnF_C2H2"/>
    <property type="match status" value="2"/>
</dbReference>
<dbReference type="AlphaFoldDB" id="A8WFP9"/>
<dbReference type="InterPro" id="IPR013087">
    <property type="entry name" value="Znf_C2H2_type"/>
</dbReference>
<keyword evidence="1" id="KW-0479">Metal-binding</keyword>
<protein>
    <submittedName>
        <fullName evidence="3">C2H2-type domain-containing protein</fullName>
    </submittedName>
</protein>
<dbReference type="OrthoDB" id="3176202at2759"/>
<dbReference type="Gene3D" id="3.30.160.60">
    <property type="entry name" value="Classic Zinc Finger"/>
    <property type="match status" value="1"/>
</dbReference>
<evidence type="ECO:0000313" key="4">
    <source>
        <dbReference type="Proteomes" id="UP000001940"/>
    </source>
</evidence>
<dbReference type="PROSITE" id="PS50157">
    <property type="entry name" value="ZINC_FINGER_C2H2_2"/>
    <property type="match status" value="1"/>
</dbReference>
<keyword evidence="4" id="KW-1185">Reference proteome</keyword>
<dbReference type="EMBL" id="BX284603">
    <property type="protein sequence ID" value="CAP16279.2"/>
    <property type="molecule type" value="Genomic_DNA"/>
</dbReference>
<gene>
    <name evidence="3" type="ORF">CELE_F59B2.14</name>
    <name evidence="3 5" type="ORF">F59B2.14</name>
</gene>
<dbReference type="AGR" id="WB:WBGene00050931"/>
<dbReference type="UCSC" id="F59B2.14">
    <property type="organism name" value="c. elegans"/>
</dbReference>
<keyword evidence="1" id="KW-0863">Zinc-finger</keyword>
<dbReference type="eggNOG" id="KOG1721">
    <property type="taxonomic scope" value="Eukaryota"/>
</dbReference>
<dbReference type="PaxDb" id="6239-F59B2.14"/>
<accession>A8WFP9</accession>
<dbReference type="Proteomes" id="UP000001940">
    <property type="component" value="Chromosome III"/>
</dbReference>
<evidence type="ECO:0000256" key="1">
    <source>
        <dbReference type="PROSITE-ProRule" id="PRU00042"/>
    </source>
</evidence>
<evidence type="ECO:0000313" key="5">
    <source>
        <dbReference type="WormBase" id="F59B2.14"/>
    </source>
</evidence>
<evidence type="ECO:0000313" key="3">
    <source>
        <dbReference type="EMBL" id="CAP16279.2"/>
    </source>
</evidence>
<evidence type="ECO:0000259" key="2">
    <source>
        <dbReference type="PROSITE" id="PS50157"/>
    </source>
</evidence>
<dbReference type="HOGENOM" id="CLU_1367371_0_0_1"/>
<dbReference type="PROSITE" id="PS00028">
    <property type="entry name" value="ZINC_FINGER_C2H2_1"/>
    <property type="match status" value="2"/>
</dbReference>
<dbReference type="GO" id="GO:0008270">
    <property type="term" value="F:zinc ion binding"/>
    <property type="evidence" value="ECO:0007669"/>
    <property type="project" value="UniProtKB-KW"/>
</dbReference>
<dbReference type="PhylomeDB" id="A8WFP9"/>
<dbReference type="WormBase" id="F59B2.14">
    <property type="protein sequence ID" value="CE54159"/>
    <property type="gene ID" value="WBGene00050931"/>
</dbReference>
<keyword evidence="1" id="KW-0862">Zinc</keyword>
<sequence length="218" mass="24682">MDHNVNNLNFLIMNGFALHMMNQLQVAKNSSMLANSMSSHNERPKRISRKNASTNNHILQYKCEGCGKLYFSRASIIRHRLSCHRIAHTCTLCSSPLSARETPKSHLQKVHGIKNPLACRCCPYYYINKHDLNVHKSGGIVQPAIIITIKSSTIGQCLNGNNGAGRYGEDPTFRDFLMIRKQNARKSRLLVSKDTNQPSREPTKVRSFMIKDILNLCD</sequence>
<dbReference type="InParanoid" id="A8WFP9"/>
<feature type="domain" description="C2H2-type" evidence="2">
    <location>
        <begin position="61"/>
        <end position="84"/>
    </location>
</feature>
<name>A8WFP9_CAEEL</name>
<organism evidence="3 4">
    <name type="scientific">Caenorhabditis elegans</name>
    <dbReference type="NCBI Taxonomy" id="6239"/>
    <lineage>
        <taxon>Eukaryota</taxon>
        <taxon>Metazoa</taxon>
        <taxon>Ecdysozoa</taxon>
        <taxon>Nematoda</taxon>
        <taxon>Chromadorea</taxon>
        <taxon>Rhabditida</taxon>
        <taxon>Rhabditina</taxon>
        <taxon>Rhabditomorpha</taxon>
        <taxon>Rhabditoidea</taxon>
        <taxon>Rhabditidae</taxon>
        <taxon>Peloderinae</taxon>
        <taxon>Caenorhabditis</taxon>
    </lineage>
</organism>